<evidence type="ECO:0000313" key="4">
    <source>
        <dbReference type="Proteomes" id="UP000805614"/>
    </source>
</evidence>
<proteinExistence type="predicted"/>
<sequence length="567" mass="60673">MPSGSSVPPEVPRYTTLQRRLLTLSAGAGVAVLAGVLFALSYDDLRALALAGRAARRFASAYPVMYDALVVVTILSLVVARHARWWSRWSRWLLLLVLVGGAAAASVQRAMNGYDELPDDALVAGVAAAPHVMLVIAVMLWITMFRQARAALARRSGGSRPETSAPDADAETDAGSEARSDAGIADWSTTDWSTRGPETRADHVPATGTVSAGAVPVASAGSVPERHPAGPVSDQAVEYDDRPSMDLVPGMREPHVSPTVTKESQRAQEHREPEQRDHGVESWLDAGDPDPIEHDPIKHEPIERHPIDPEPIDPEPIDRHPIEHEPIEREPARPDSGEAEWPFGDSSEHVEHSGSFAPSDPVERPRPADEVAPPSDGSEPEPSEADEAHQTDEAGRKATADQKDQGTGPDEPEPHLGVVHEEPSRPAPASLPTDVKLVGRSTAGAAATTWPDIVIADAPDPAEDDVDATGADRAEDPDAGEHEPTEPGTPEHEREHGTGAAGRPAGDTVDDADDRWSAADAEDVQRWSAESVDGRARQYRESSAEPARNVEWPPSSKFRSSPTPPTD</sequence>
<feature type="transmembrane region" description="Helical" evidence="2">
    <location>
        <begin position="60"/>
        <end position="80"/>
    </location>
</feature>
<comment type="caution">
    <text evidence="3">The sequence shown here is derived from an EMBL/GenBank/DDBJ whole genome shotgun (WGS) entry which is preliminary data.</text>
</comment>
<feature type="compositionally biased region" description="Basic and acidic residues" evidence="1">
    <location>
        <begin position="291"/>
        <end position="308"/>
    </location>
</feature>
<feature type="transmembrane region" description="Helical" evidence="2">
    <location>
        <begin position="21"/>
        <end position="40"/>
    </location>
</feature>
<feature type="compositionally biased region" description="Low complexity" evidence="1">
    <location>
        <begin position="206"/>
        <end position="223"/>
    </location>
</feature>
<feature type="transmembrane region" description="Helical" evidence="2">
    <location>
        <begin position="123"/>
        <end position="145"/>
    </location>
</feature>
<feature type="compositionally biased region" description="Basic and acidic residues" evidence="1">
    <location>
        <begin position="470"/>
        <end position="497"/>
    </location>
</feature>
<protein>
    <submittedName>
        <fullName evidence="3">DUF2637 domain-containing protein</fullName>
    </submittedName>
</protein>
<feature type="compositionally biased region" description="Basic and acidic residues" evidence="1">
    <location>
        <begin position="316"/>
        <end position="336"/>
    </location>
</feature>
<feature type="compositionally biased region" description="Basic and acidic residues" evidence="1">
    <location>
        <begin position="263"/>
        <end position="280"/>
    </location>
</feature>
<reference evidence="3 4" key="1">
    <citation type="submission" date="2020-06" db="EMBL/GenBank/DDBJ databases">
        <title>Actinomadura xiongansis sp. nov., isolated from soil of Baiyangdian.</title>
        <authorList>
            <person name="Zhang X."/>
        </authorList>
    </citation>
    <scope>NUCLEOTIDE SEQUENCE [LARGE SCALE GENOMIC DNA]</scope>
    <source>
        <strain evidence="3 4">HBUM206468</strain>
    </source>
</reference>
<gene>
    <name evidence="3" type="ORF">HKK74_08840</name>
</gene>
<evidence type="ECO:0000256" key="1">
    <source>
        <dbReference type="SAM" id="MobiDB-lite"/>
    </source>
</evidence>
<keyword evidence="2" id="KW-1133">Transmembrane helix</keyword>
<organism evidence="3 4">
    <name type="scientific">Actinomadura alba</name>
    <dbReference type="NCBI Taxonomy" id="406431"/>
    <lineage>
        <taxon>Bacteria</taxon>
        <taxon>Bacillati</taxon>
        <taxon>Actinomycetota</taxon>
        <taxon>Actinomycetes</taxon>
        <taxon>Streptosporangiales</taxon>
        <taxon>Thermomonosporaceae</taxon>
        <taxon>Actinomadura</taxon>
    </lineage>
</organism>
<keyword evidence="2" id="KW-0812">Transmembrane</keyword>
<keyword evidence="2" id="KW-0472">Membrane</keyword>
<evidence type="ECO:0000256" key="2">
    <source>
        <dbReference type="SAM" id="Phobius"/>
    </source>
</evidence>
<accession>A0ABR7LLI7</accession>
<feature type="compositionally biased region" description="Basic and acidic residues" evidence="1">
    <location>
        <begin position="386"/>
        <end position="404"/>
    </location>
</feature>
<feature type="transmembrane region" description="Helical" evidence="2">
    <location>
        <begin position="92"/>
        <end position="111"/>
    </location>
</feature>
<dbReference type="Pfam" id="PF10935">
    <property type="entry name" value="DUF2637"/>
    <property type="match status" value="1"/>
</dbReference>
<dbReference type="RefSeq" id="WP_187242624.1">
    <property type="nucleotide sequence ID" value="NZ_BAAAOK010000006.1"/>
</dbReference>
<dbReference type="EMBL" id="JABVEC010000005">
    <property type="protein sequence ID" value="MBC6465600.1"/>
    <property type="molecule type" value="Genomic_DNA"/>
</dbReference>
<feature type="compositionally biased region" description="Basic and acidic residues" evidence="1">
    <location>
        <begin position="412"/>
        <end position="424"/>
    </location>
</feature>
<evidence type="ECO:0000313" key="3">
    <source>
        <dbReference type="EMBL" id="MBC6465600.1"/>
    </source>
</evidence>
<dbReference type="InterPro" id="IPR021235">
    <property type="entry name" value="DUF2637"/>
</dbReference>
<feature type="region of interest" description="Disordered" evidence="1">
    <location>
        <begin position="155"/>
        <end position="567"/>
    </location>
</feature>
<dbReference type="Proteomes" id="UP000805614">
    <property type="component" value="Unassembled WGS sequence"/>
</dbReference>
<name>A0ABR7LLI7_9ACTN</name>
<feature type="compositionally biased region" description="Basic and acidic residues" evidence="1">
    <location>
        <begin position="532"/>
        <end position="543"/>
    </location>
</feature>
<keyword evidence="4" id="KW-1185">Reference proteome</keyword>